<dbReference type="InterPro" id="IPR051043">
    <property type="entry name" value="Sulfatase_Mod_Factor_Kinase"/>
</dbReference>
<name>L0DRB1_SINAD</name>
<evidence type="ECO:0000256" key="2">
    <source>
        <dbReference type="SAM" id="Phobius"/>
    </source>
</evidence>
<feature type="region of interest" description="Disordered" evidence="1">
    <location>
        <begin position="1"/>
        <end position="162"/>
    </location>
</feature>
<dbReference type="RefSeq" id="WP_015249978.1">
    <property type="nucleotide sequence ID" value="NC_019892.1"/>
</dbReference>
<dbReference type="Proteomes" id="UP000010798">
    <property type="component" value="Chromosome"/>
</dbReference>
<proteinExistence type="predicted"/>
<feature type="domain" description="Sulfatase-modifying factor enzyme-like" evidence="3">
    <location>
        <begin position="388"/>
        <end position="607"/>
    </location>
</feature>
<evidence type="ECO:0000313" key="5">
    <source>
        <dbReference type="Proteomes" id="UP000010798"/>
    </source>
</evidence>
<protein>
    <recommendedName>
        <fullName evidence="3">Sulfatase-modifying factor enzyme-like domain-containing protein</fullName>
    </recommendedName>
</protein>
<gene>
    <name evidence="4" type="ordered locus">Sinac_6846</name>
</gene>
<keyword evidence="2" id="KW-0472">Membrane</keyword>
<dbReference type="eggNOG" id="COG1262">
    <property type="taxonomic scope" value="Bacteria"/>
</dbReference>
<reference evidence="4 5" key="1">
    <citation type="submission" date="2012-02" db="EMBL/GenBank/DDBJ databases">
        <title>Complete sequence of chromosome of Singulisphaera acidiphila DSM 18658.</title>
        <authorList>
            <consortium name="US DOE Joint Genome Institute (JGI-PGF)"/>
            <person name="Lucas S."/>
            <person name="Copeland A."/>
            <person name="Lapidus A."/>
            <person name="Glavina del Rio T."/>
            <person name="Dalin E."/>
            <person name="Tice H."/>
            <person name="Bruce D."/>
            <person name="Goodwin L."/>
            <person name="Pitluck S."/>
            <person name="Peters L."/>
            <person name="Ovchinnikova G."/>
            <person name="Chertkov O."/>
            <person name="Kyrpides N."/>
            <person name="Mavromatis K."/>
            <person name="Ivanova N."/>
            <person name="Brettin T."/>
            <person name="Detter J.C."/>
            <person name="Han C."/>
            <person name="Larimer F."/>
            <person name="Land M."/>
            <person name="Hauser L."/>
            <person name="Markowitz V."/>
            <person name="Cheng J.-F."/>
            <person name="Hugenholtz P."/>
            <person name="Woyke T."/>
            <person name="Wu D."/>
            <person name="Tindall B."/>
            <person name="Pomrenke H."/>
            <person name="Brambilla E."/>
            <person name="Klenk H.-P."/>
            <person name="Eisen J.A."/>
        </authorList>
    </citation>
    <scope>NUCLEOTIDE SEQUENCE [LARGE SCALE GENOMIC DNA]</scope>
    <source>
        <strain evidence="5">ATCC BAA-1392 / DSM 18658 / VKM B-2454 / MOB10</strain>
    </source>
</reference>
<dbReference type="InterPro" id="IPR042095">
    <property type="entry name" value="SUMF_sf"/>
</dbReference>
<feature type="compositionally biased region" description="Basic and acidic residues" evidence="1">
    <location>
        <begin position="1"/>
        <end position="14"/>
    </location>
</feature>
<dbReference type="OrthoDB" id="9812426at2"/>
<dbReference type="Gene3D" id="3.90.1580.10">
    <property type="entry name" value="paralog of FGE (formylglycine-generating enzyme)"/>
    <property type="match status" value="1"/>
</dbReference>
<feature type="transmembrane region" description="Helical" evidence="2">
    <location>
        <begin position="180"/>
        <end position="202"/>
    </location>
</feature>
<dbReference type="STRING" id="886293.Sinac_6846"/>
<evidence type="ECO:0000259" key="3">
    <source>
        <dbReference type="Pfam" id="PF03781"/>
    </source>
</evidence>
<keyword evidence="2" id="KW-0812">Transmembrane</keyword>
<feature type="region of interest" description="Disordered" evidence="1">
    <location>
        <begin position="613"/>
        <end position="643"/>
    </location>
</feature>
<feature type="region of interest" description="Disordered" evidence="1">
    <location>
        <begin position="207"/>
        <end position="229"/>
    </location>
</feature>
<feature type="compositionally biased region" description="Basic and acidic residues" evidence="1">
    <location>
        <begin position="118"/>
        <end position="162"/>
    </location>
</feature>
<organism evidence="4 5">
    <name type="scientific">Singulisphaera acidiphila (strain ATCC BAA-1392 / DSM 18658 / VKM B-2454 / MOB10)</name>
    <dbReference type="NCBI Taxonomy" id="886293"/>
    <lineage>
        <taxon>Bacteria</taxon>
        <taxon>Pseudomonadati</taxon>
        <taxon>Planctomycetota</taxon>
        <taxon>Planctomycetia</taxon>
        <taxon>Isosphaerales</taxon>
        <taxon>Isosphaeraceae</taxon>
        <taxon>Singulisphaera</taxon>
    </lineage>
</organism>
<dbReference type="AlphaFoldDB" id="L0DRB1"/>
<sequence length="643" mass="69974">MAEFEHPRPNRPDDSNADDEVYGLAGDDSVDPDEANENLSPDRSNALDDPGEESRSGTGRSRTPGASAPPPAPLPRLWKVAPDPQEVKRAKRKDTAPVPPEKERASEKQSAKTSSRGIRTEGSEIERTGRVRKPSDKEKAAKPEPRERKANHESDATAKKTLVEETPAFDTYEARQRVRVLIGGALLAVFVVFGFMTIRSYLPNFSTGDNPDSEPPVADASAPAQNPQGLEQEATSLLERARETAKKGDAKLAISLLERVVASYPSTNAAREAREALGRPAKNLPLFIDRPVVVANPAATKPLEPKPAPKVVDATAPMAPQGNSAEVGIVYPANPAEPTRGAQANAPQEIAPPPVGRPLPKGFRSRPGTQAHESGWALEIVGERDGAPMVLVPGGEFTMGNDEGETPERPAHRVFLSTYYIDQHEVSVRQFDLFEKEIGRRTDRVRALARETTIAPTSADSPVVMVNAKEAKDFATWAGKRLPTEAQWEMAARGSDGRLYPWGNDPLDWAKTRKARQIDPVMTYSDDVSPFGAYDMAGNAWEWTKDWYDSRYFVLVKNQKLSDPTGPTIVPRTLQLAVKGGSKSWTVTKREGMKYDQRLPFLGFRCVLAVEGPGNAFEPPPKPTTPGGSTPGLIDTGDAPPPF</sequence>
<dbReference type="InterPro" id="IPR016187">
    <property type="entry name" value="CTDL_fold"/>
</dbReference>
<dbReference type="HOGENOM" id="CLU_425714_0_0_0"/>
<keyword evidence="5" id="KW-1185">Reference proteome</keyword>
<dbReference type="PANTHER" id="PTHR23150:SF19">
    <property type="entry name" value="FORMYLGLYCINE-GENERATING ENZYME"/>
    <property type="match status" value="1"/>
</dbReference>
<feature type="compositionally biased region" description="Basic and acidic residues" evidence="1">
    <location>
        <begin position="100"/>
        <end position="110"/>
    </location>
</feature>
<accession>L0DRB1</accession>
<keyword evidence="2" id="KW-1133">Transmembrane helix</keyword>
<dbReference type="EMBL" id="CP003364">
    <property type="protein sequence ID" value="AGA30906.1"/>
    <property type="molecule type" value="Genomic_DNA"/>
</dbReference>
<dbReference type="KEGG" id="saci:Sinac_6846"/>
<evidence type="ECO:0000256" key="1">
    <source>
        <dbReference type="SAM" id="MobiDB-lite"/>
    </source>
</evidence>
<dbReference type="Pfam" id="PF03781">
    <property type="entry name" value="FGE-sulfatase"/>
    <property type="match status" value="1"/>
</dbReference>
<dbReference type="InterPro" id="IPR005532">
    <property type="entry name" value="SUMF_dom"/>
</dbReference>
<dbReference type="GO" id="GO:0120147">
    <property type="term" value="F:formylglycine-generating oxidase activity"/>
    <property type="evidence" value="ECO:0007669"/>
    <property type="project" value="TreeGrafter"/>
</dbReference>
<feature type="region of interest" description="Disordered" evidence="1">
    <location>
        <begin position="338"/>
        <end position="357"/>
    </location>
</feature>
<dbReference type="PANTHER" id="PTHR23150">
    <property type="entry name" value="SULFATASE MODIFYING FACTOR 1, 2"/>
    <property type="match status" value="1"/>
</dbReference>
<evidence type="ECO:0000313" key="4">
    <source>
        <dbReference type="EMBL" id="AGA30906.1"/>
    </source>
</evidence>
<dbReference type="SUPFAM" id="SSF56436">
    <property type="entry name" value="C-type lectin-like"/>
    <property type="match status" value="1"/>
</dbReference>